<dbReference type="EMBL" id="WJQU01000003">
    <property type="protein sequence ID" value="KAJ6638919.1"/>
    <property type="molecule type" value="Genomic_DNA"/>
</dbReference>
<dbReference type="AlphaFoldDB" id="A0A9Q0MXD8"/>
<keyword evidence="7" id="KW-0238">DNA-binding</keyword>
<dbReference type="OrthoDB" id="1421013at2759"/>
<dbReference type="Proteomes" id="UP001151699">
    <property type="component" value="Chromosome X"/>
</dbReference>
<dbReference type="GO" id="GO:0005737">
    <property type="term" value="C:cytoplasm"/>
    <property type="evidence" value="ECO:0007669"/>
    <property type="project" value="UniProtKB-SubCell"/>
</dbReference>
<evidence type="ECO:0000256" key="6">
    <source>
        <dbReference type="ARBA" id="ARBA00023242"/>
    </source>
</evidence>
<reference evidence="8" key="1">
    <citation type="submission" date="2022-07" db="EMBL/GenBank/DDBJ databases">
        <authorList>
            <person name="Trinca V."/>
            <person name="Uliana J.V.C."/>
            <person name="Torres T.T."/>
            <person name="Ward R.J."/>
            <person name="Monesi N."/>
        </authorList>
    </citation>
    <scope>NUCLEOTIDE SEQUENCE</scope>
    <source>
        <strain evidence="8">HSMRA1968</strain>
        <tissue evidence="8">Whole embryos</tissue>
    </source>
</reference>
<dbReference type="GO" id="GO:0010468">
    <property type="term" value="P:regulation of gene expression"/>
    <property type="evidence" value="ECO:0007669"/>
    <property type="project" value="TreeGrafter"/>
</dbReference>
<dbReference type="InterPro" id="IPR011082">
    <property type="entry name" value="Exosome-assoc_fac/DNA_repair"/>
</dbReference>
<dbReference type="InterPro" id="IPR007146">
    <property type="entry name" value="Sas10/Utp3/C1D"/>
</dbReference>
<sequence length="143" mass="16465">MDFGELENDKAFADKVANLSKSIDAISEHIKSACDFPNYEELPTEDKVKFDLYLSYSINSLFWMLCKLQAIDTMEHGIRNEISRVRTAMNRHKQIIERNTIRPVIDVKAAGRFIRHGLWDPNKPTDADLIGPKSKKRKAEELT</sequence>
<dbReference type="GO" id="GO:0000460">
    <property type="term" value="P:maturation of 5.8S rRNA"/>
    <property type="evidence" value="ECO:0007669"/>
    <property type="project" value="TreeGrafter"/>
</dbReference>
<evidence type="ECO:0000256" key="5">
    <source>
        <dbReference type="ARBA" id="ARBA00022884"/>
    </source>
</evidence>
<name>A0A9Q0MXD8_9DIPT</name>
<keyword evidence="5 7" id="KW-0694">RNA-binding</keyword>
<evidence type="ECO:0000313" key="8">
    <source>
        <dbReference type="EMBL" id="KAJ6638919.1"/>
    </source>
</evidence>
<evidence type="ECO:0000256" key="4">
    <source>
        <dbReference type="ARBA" id="ARBA00022552"/>
    </source>
</evidence>
<gene>
    <name evidence="8" type="primary">C1D</name>
    <name evidence="8" type="ORF">Bhyg_11657</name>
</gene>
<comment type="subunit">
    <text evidence="7">Monomer and homodimer.</text>
</comment>
<dbReference type="GO" id="GO:0005730">
    <property type="term" value="C:nucleolus"/>
    <property type="evidence" value="ECO:0007669"/>
    <property type="project" value="UniProtKB-SubCell"/>
</dbReference>
<comment type="subcellular location">
    <subcellularLocation>
        <location evidence="7">Cytoplasm</location>
    </subcellularLocation>
    <subcellularLocation>
        <location evidence="7">Nucleus</location>
        <location evidence="7">Nucleolus</location>
    </subcellularLocation>
    <subcellularLocation>
        <location evidence="1 7">Nucleus</location>
    </subcellularLocation>
</comment>
<keyword evidence="9" id="KW-1185">Reference proteome</keyword>
<proteinExistence type="inferred from homology"/>
<dbReference type="PANTHER" id="PTHR15341:SF3">
    <property type="entry name" value="NUCLEAR NUCLEIC ACID-BINDING PROTEIN C1D"/>
    <property type="match status" value="1"/>
</dbReference>
<evidence type="ECO:0000256" key="1">
    <source>
        <dbReference type="ARBA" id="ARBA00004123"/>
    </source>
</evidence>
<comment type="function">
    <text evidence="7">Plays a role in the recruitment of the exosome to pre-rRNA to mediate the 3'-5' end processing of the 5.8S rRNA.</text>
</comment>
<dbReference type="GO" id="GO:0000178">
    <property type="term" value="C:exosome (RNase complex)"/>
    <property type="evidence" value="ECO:0007669"/>
    <property type="project" value="TreeGrafter"/>
</dbReference>
<evidence type="ECO:0000256" key="3">
    <source>
        <dbReference type="ARBA" id="ARBA00015212"/>
    </source>
</evidence>
<comment type="caution">
    <text evidence="8">The sequence shown here is derived from an EMBL/GenBank/DDBJ whole genome shotgun (WGS) entry which is preliminary data.</text>
</comment>
<evidence type="ECO:0000256" key="7">
    <source>
        <dbReference type="RuleBase" id="RU368003"/>
    </source>
</evidence>
<keyword evidence="6 7" id="KW-0539">Nucleus</keyword>
<keyword evidence="7" id="KW-0963">Cytoplasm</keyword>
<dbReference type="PANTHER" id="PTHR15341">
    <property type="entry name" value="SUN-COR STEROID HORMONE RECEPTOR CO-REPRESSOR"/>
    <property type="match status" value="1"/>
</dbReference>
<dbReference type="GO" id="GO:0003723">
    <property type="term" value="F:RNA binding"/>
    <property type="evidence" value="ECO:0007669"/>
    <property type="project" value="UniProtKB-UniRule"/>
</dbReference>
<comment type="similarity">
    <text evidence="2 7">Belongs to the C1D family.</text>
</comment>
<keyword evidence="4 7" id="KW-0698">rRNA processing</keyword>
<evidence type="ECO:0000256" key="2">
    <source>
        <dbReference type="ARBA" id="ARBA00009154"/>
    </source>
</evidence>
<accession>A0A9Q0MXD8</accession>
<dbReference type="Pfam" id="PF04000">
    <property type="entry name" value="Sas10_Utp3"/>
    <property type="match status" value="1"/>
</dbReference>
<organism evidence="8 9">
    <name type="scientific">Pseudolycoriella hygida</name>
    <dbReference type="NCBI Taxonomy" id="35572"/>
    <lineage>
        <taxon>Eukaryota</taxon>
        <taxon>Metazoa</taxon>
        <taxon>Ecdysozoa</taxon>
        <taxon>Arthropoda</taxon>
        <taxon>Hexapoda</taxon>
        <taxon>Insecta</taxon>
        <taxon>Pterygota</taxon>
        <taxon>Neoptera</taxon>
        <taxon>Endopterygota</taxon>
        <taxon>Diptera</taxon>
        <taxon>Nematocera</taxon>
        <taxon>Sciaroidea</taxon>
        <taxon>Sciaridae</taxon>
        <taxon>Pseudolycoriella</taxon>
    </lineage>
</organism>
<evidence type="ECO:0000313" key="9">
    <source>
        <dbReference type="Proteomes" id="UP001151699"/>
    </source>
</evidence>
<dbReference type="GO" id="GO:0003677">
    <property type="term" value="F:DNA binding"/>
    <property type="evidence" value="ECO:0007669"/>
    <property type="project" value="UniProtKB-KW"/>
</dbReference>
<protein>
    <recommendedName>
        <fullName evidence="3 7">Nuclear nucleic acid-binding protein C1D</fullName>
    </recommendedName>
</protein>